<comment type="caution">
    <text evidence="1">The sequence shown here is derived from an EMBL/GenBank/DDBJ whole genome shotgun (WGS) entry which is preliminary data.</text>
</comment>
<dbReference type="SUPFAM" id="SSF140453">
    <property type="entry name" value="EsxAB dimer-like"/>
    <property type="match status" value="1"/>
</dbReference>
<proteinExistence type="predicted"/>
<reference evidence="1 2" key="1">
    <citation type="submission" date="2021-03" db="EMBL/GenBank/DDBJ databases">
        <title>Sequencing the genomes of 1000 actinobacteria strains.</title>
        <authorList>
            <person name="Klenk H.-P."/>
        </authorList>
    </citation>
    <scope>NUCLEOTIDE SEQUENCE [LARGE SCALE GENOMIC DNA]</scope>
    <source>
        <strain evidence="1 2">DSM 45256</strain>
    </source>
</reference>
<keyword evidence="2" id="KW-1185">Reference proteome</keyword>
<accession>A0ABS4VM53</accession>
<dbReference type="Proteomes" id="UP001519295">
    <property type="component" value="Unassembled WGS sequence"/>
</dbReference>
<evidence type="ECO:0000313" key="1">
    <source>
        <dbReference type="EMBL" id="MBP2364997.1"/>
    </source>
</evidence>
<sequence>MTAAGDGFRVEPGRLDGVADRITGAVAAVERARPSGEQLSGDAFGLVGGFFAGAAISAMGTGAGAVDGLCRCLHEAADELRAAVRSYENIDLDAARSFLAVEVPEYSAEVGGAGPGAGR</sequence>
<gene>
    <name evidence="1" type="ORF">JOF36_000693</name>
</gene>
<dbReference type="Pfam" id="PF10824">
    <property type="entry name" value="T7SS_ESX_EspC"/>
    <property type="match status" value="1"/>
</dbReference>
<dbReference type="EMBL" id="JAGINU010000001">
    <property type="protein sequence ID" value="MBP2364997.1"/>
    <property type="molecule type" value="Genomic_DNA"/>
</dbReference>
<dbReference type="RefSeq" id="WP_210024976.1">
    <property type="nucleotide sequence ID" value="NZ_JAGINU010000001.1"/>
</dbReference>
<dbReference type="InterPro" id="IPR022536">
    <property type="entry name" value="EspC"/>
</dbReference>
<evidence type="ECO:0008006" key="3">
    <source>
        <dbReference type="Google" id="ProtNLM"/>
    </source>
</evidence>
<dbReference type="InterPro" id="IPR036689">
    <property type="entry name" value="ESAT-6-like_sf"/>
</dbReference>
<organism evidence="1 2">
    <name type="scientific">Pseudonocardia parietis</name>
    <dbReference type="NCBI Taxonomy" id="570936"/>
    <lineage>
        <taxon>Bacteria</taxon>
        <taxon>Bacillati</taxon>
        <taxon>Actinomycetota</taxon>
        <taxon>Actinomycetes</taxon>
        <taxon>Pseudonocardiales</taxon>
        <taxon>Pseudonocardiaceae</taxon>
        <taxon>Pseudonocardia</taxon>
    </lineage>
</organism>
<evidence type="ECO:0000313" key="2">
    <source>
        <dbReference type="Proteomes" id="UP001519295"/>
    </source>
</evidence>
<name>A0ABS4VM53_9PSEU</name>
<protein>
    <recommendedName>
        <fullName evidence="3">Excreted virulence factor EspC (Type VII ESX diderm)</fullName>
    </recommendedName>
</protein>